<reference evidence="2 3" key="1">
    <citation type="submission" date="2020-06" db="EMBL/GenBank/DDBJ databases">
        <title>Complete genome of Azosprillum oryzae KACC14407.</title>
        <authorList>
            <person name="Kim M."/>
            <person name="Park Y.-J."/>
            <person name="Shin J.-H."/>
        </authorList>
    </citation>
    <scope>NUCLEOTIDE SEQUENCE [LARGE SCALE GENOMIC DNA]</scope>
    <source>
        <strain evidence="2 3">KACC 14407</strain>
        <plasmid evidence="2 3">unnamed3</plasmid>
    </source>
</reference>
<protein>
    <submittedName>
        <fullName evidence="2">Competence protein ComEC</fullName>
    </submittedName>
</protein>
<gene>
    <name evidence="2" type="ORF">HUE56_06415</name>
</gene>
<name>A0A6N1AIF3_9PROT</name>
<evidence type="ECO:0000313" key="3">
    <source>
        <dbReference type="Proteomes" id="UP000509702"/>
    </source>
</evidence>
<dbReference type="SUPFAM" id="SSF56281">
    <property type="entry name" value="Metallo-hydrolase/oxidoreductase"/>
    <property type="match status" value="1"/>
</dbReference>
<dbReference type="OrthoDB" id="418728at2"/>
<dbReference type="EMBL" id="CP054617">
    <property type="protein sequence ID" value="QKS50147.1"/>
    <property type="molecule type" value="Genomic_DNA"/>
</dbReference>
<dbReference type="RefSeq" id="WP_149198936.1">
    <property type="nucleotide sequence ID" value="NZ_BSOV01000025.1"/>
</dbReference>
<evidence type="ECO:0000259" key="1">
    <source>
        <dbReference type="Pfam" id="PF00753"/>
    </source>
</evidence>
<dbReference type="PANTHER" id="PTHR30619:SF1">
    <property type="entry name" value="RECOMBINATION PROTEIN 2"/>
    <property type="match status" value="1"/>
</dbReference>
<feature type="domain" description="Metallo-beta-lactamase" evidence="1">
    <location>
        <begin position="34"/>
        <end position="90"/>
    </location>
</feature>
<keyword evidence="3" id="KW-1185">Reference proteome</keyword>
<dbReference type="AlphaFoldDB" id="A0A6N1AIF3"/>
<organism evidence="2 3">
    <name type="scientific">Azospirillum oryzae</name>
    <dbReference type="NCBI Taxonomy" id="286727"/>
    <lineage>
        <taxon>Bacteria</taxon>
        <taxon>Pseudomonadati</taxon>
        <taxon>Pseudomonadota</taxon>
        <taxon>Alphaproteobacteria</taxon>
        <taxon>Rhodospirillales</taxon>
        <taxon>Azospirillaceae</taxon>
        <taxon>Azospirillum</taxon>
    </lineage>
</organism>
<dbReference type="InterPro" id="IPR052159">
    <property type="entry name" value="Competence_DNA_uptake"/>
</dbReference>
<geneLocation type="plasmid" evidence="2 3">
    <name>unnamed3</name>
</geneLocation>
<dbReference type="InterPro" id="IPR036866">
    <property type="entry name" value="RibonucZ/Hydroxyglut_hydro"/>
</dbReference>
<evidence type="ECO:0000313" key="2">
    <source>
        <dbReference type="EMBL" id="QKS50147.1"/>
    </source>
</evidence>
<sequence>MANYFELDFLEVHSSKSGDAITIRYEVGGETFIHVVDGGYVATGEKIVEHINNHYGPLSYIDHVVATHNDGDHACGLRVVLESFPVGTLWLLRPWLYAEELLPRFATYNSVDRLRSRLRSIYSNLAALEEIAEERGINIQEPFQGSQIGAFTVLAPTRTRFLDLVVASDKTPEAAEPAERGVLEEIATAAEGYIKKAINLIRAAWGAEVFSTDETSAENEMSVVQYANICDKKILLTGDTGRGGLAEAADYAPTAGLFLPGITYFQVPHHGSRRNVSTELLDRWLGQRLDTPVPKGSEKFTAIISAASEDEDHPRKAVVRACMHRGARVVSTDDGKGQKIFYANIPLRKGWVVATPLDYPTDQEA</sequence>
<dbReference type="Pfam" id="PF00753">
    <property type="entry name" value="Lactamase_B"/>
    <property type="match status" value="1"/>
</dbReference>
<keyword evidence="2" id="KW-0614">Plasmid</keyword>
<proteinExistence type="predicted"/>
<dbReference type="KEGG" id="aoz:HUE56_06415"/>
<dbReference type="Gene3D" id="3.60.15.10">
    <property type="entry name" value="Ribonuclease Z/Hydroxyacylglutathione hydrolase-like"/>
    <property type="match status" value="1"/>
</dbReference>
<dbReference type="Proteomes" id="UP000509702">
    <property type="component" value="Plasmid unnamed3"/>
</dbReference>
<accession>A0A6N1AIF3</accession>
<dbReference type="InterPro" id="IPR001279">
    <property type="entry name" value="Metallo-B-lactamas"/>
</dbReference>
<dbReference type="PANTHER" id="PTHR30619">
    <property type="entry name" value="DNA INTERNALIZATION/COMPETENCE PROTEIN COMEC/REC2"/>
    <property type="match status" value="1"/>
</dbReference>